<proteinExistence type="predicted"/>
<dbReference type="EMBL" id="OY731400">
    <property type="protein sequence ID" value="CAJ1944712.1"/>
    <property type="molecule type" value="Genomic_DNA"/>
</dbReference>
<feature type="region of interest" description="Disordered" evidence="1">
    <location>
        <begin position="129"/>
        <end position="161"/>
    </location>
</feature>
<name>A0AA86SMW5_9FABA</name>
<dbReference type="Gramene" id="rna-AYBTSS11_LOCUS12057">
    <property type="protein sequence ID" value="CAJ1944712.1"/>
    <property type="gene ID" value="gene-AYBTSS11_LOCUS12057"/>
</dbReference>
<organism evidence="2 3">
    <name type="scientific">Sphenostylis stenocarpa</name>
    <dbReference type="NCBI Taxonomy" id="92480"/>
    <lineage>
        <taxon>Eukaryota</taxon>
        <taxon>Viridiplantae</taxon>
        <taxon>Streptophyta</taxon>
        <taxon>Embryophyta</taxon>
        <taxon>Tracheophyta</taxon>
        <taxon>Spermatophyta</taxon>
        <taxon>Magnoliopsida</taxon>
        <taxon>eudicotyledons</taxon>
        <taxon>Gunneridae</taxon>
        <taxon>Pentapetalae</taxon>
        <taxon>rosids</taxon>
        <taxon>fabids</taxon>
        <taxon>Fabales</taxon>
        <taxon>Fabaceae</taxon>
        <taxon>Papilionoideae</taxon>
        <taxon>50 kb inversion clade</taxon>
        <taxon>NPAAA clade</taxon>
        <taxon>indigoferoid/millettioid clade</taxon>
        <taxon>Phaseoleae</taxon>
        <taxon>Sphenostylis</taxon>
    </lineage>
</organism>
<accession>A0AA86SMW5</accession>
<reference evidence="2" key="1">
    <citation type="submission" date="2023-10" db="EMBL/GenBank/DDBJ databases">
        <authorList>
            <person name="Domelevo Entfellner J.-B."/>
        </authorList>
    </citation>
    <scope>NUCLEOTIDE SEQUENCE</scope>
</reference>
<protein>
    <submittedName>
        <fullName evidence="2">Uncharacterized protein</fullName>
    </submittedName>
</protein>
<dbReference type="Proteomes" id="UP001189624">
    <property type="component" value="Chromosome 3"/>
</dbReference>
<gene>
    <name evidence="2" type="ORF">AYBTSS11_LOCUS12057</name>
</gene>
<feature type="region of interest" description="Disordered" evidence="1">
    <location>
        <begin position="105"/>
        <end position="124"/>
    </location>
</feature>
<feature type="compositionally biased region" description="Basic and acidic residues" evidence="1">
    <location>
        <begin position="143"/>
        <end position="161"/>
    </location>
</feature>
<keyword evidence="3" id="KW-1185">Reference proteome</keyword>
<dbReference type="AlphaFoldDB" id="A0AA86SMW5"/>
<evidence type="ECO:0000313" key="3">
    <source>
        <dbReference type="Proteomes" id="UP001189624"/>
    </source>
</evidence>
<sequence length="161" mass="18002">MSHMKQTETRGNGDQLTTTTVALPFIKENLVGFGWKLFLLRKSWLEGGLIICKRIAFNELALAGTDGSQRLEVRGKDRATARGGFLCLLQRKAPGCVLGEHRHVRDEEPSRSRAKESSNIEEGRIVTEKWESSTEEASISGRDASKVQRVVDECEEENVTK</sequence>
<evidence type="ECO:0000256" key="1">
    <source>
        <dbReference type="SAM" id="MobiDB-lite"/>
    </source>
</evidence>
<evidence type="ECO:0000313" key="2">
    <source>
        <dbReference type="EMBL" id="CAJ1944712.1"/>
    </source>
</evidence>